<proteinExistence type="predicted"/>
<dbReference type="Proteomes" id="UP001201812">
    <property type="component" value="Unassembled WGS sequence"/>
</dbReference>
<dbReference type="EMBL" id="JAKKPZ010000027">
    <property type="protein sequence ID" value="KAI1710213.1"/>
    <property type="molecule type" value="Genomic_DNA"/>
</dbReference>
<accession>A0AAD4MZB0</accession>
<feature type="transmembrane region" description="Helical" evidence="1">
    <location>
        <begin position="53"/>
        <end position="70"/>
    </location>
</feature>
<evidence type="ECO:0000313" key="2">
    <source>
        <dbReference type="EMBL" id="KAI1710213.1"/>
    </source>
</evidence>
<evidence type="ECO:0000256" key="1">
    <source>
        <dbReference type="SAM" id="Phobius"/>
    </source>
</evidence>
<name>A0AAD4MZB0_9BILA</name>
<feature type="transmembrane region" description="Helical" evidence="1">
    <location>
        <begin position="82"/>
        <end position="105"/>
    </location>
</feature>
<gene>
    <name evidence="2" type="ORF">DdX_10892</name>
</gene>
<keyword evidence="3" id="KW-1185">Reference proteome</keyword>
<reference evidence="2" key="1">
    <citation type="submission" date="2022-01" db="EMBL/GenBank/DDBJ databases">
        <title>Genome Sequence Resource for Two Populations of Ditylenchus destructor, the Migratory Endoparasitic Phytonematode.</title>
        <authorList>
            <person name="Zhang H."/>
            <person name="Lin R."/>
            <person name="Xie B."/>
        </authorList>
    </citation>
    <scope>NUCLEOTIDE SEQUENCE</scope>
    <source>
        <strain evidence="2">BazhouSP</strain>
    </source>
</reference>
<evidence type="ECO:0000313" key="3">
    <source>
        <dbReference type="Proteomes" id="UP001201812"/>
    </source>
</evidence>
<keyword evidence="1" id="KW-0472">Membrane</keyword>
<feature type="transmembrane region" description="Helical" evidence="1">
    <location>
        <begin position="132"/>
        <end position="158"/>
    </location>
</feature>
<dbReference type="AlphaFoldDB" id="A0AAD4MZB0"/>
<keyword evidence="1" id="KW-0812">Transmembrane</keyword>
<organism evidence="2 3">
    <name type="scientific">Ditylenchus destructor</name>
    <dbReference type="NCBI Taxonomy" id="166010"/>
    <lineage>
        <taxon>Eukaryota</taxon>
        <taxon>Metazoa</taxon>
        <taxon>Ecdysozoa</taxon>
        <taxon>Nematoda</taxon>
        <taxon>Chromadorea</taxon>
        <taxon>Rhabditida</taxon>
        <taxon>Tylenchina</taxon>
        <taxon>Tylenchomorpha</taxon>
        <taxon>Sphaerularioidea</taxon>
        <taxon>Anguinidae</taxon>
        <taxon>Anguininae</taxon>
        <taxon>Ditylenchus</taxon>
    </lineage>
</organism>
<comment type="caution">
    <text evidence="2">The sequence shown here is derived from an EMBL/GenBank/DDBJ whole genome shotgun (WGS) entry which is preliminary data.</text>
</comment>
<feature type="transmembrane region" description="Helical" evidence="1">
    <location>
        <begin position="26"/>
        <end position="47"/>
    </location>
</feature>
<keyword evidence="1" id="KW-1133">Transmembrane helix</keyword>
<sequence length="216" mass="24628">MAKARRTSDLDYENRFRVCGIHVERAALWIAFFTIVLDAFIIILSLFFGKWGFAVVAFLFLLINCCLLAAKRQRHRFWYWPYLVTNAFGILLTTAAIILLIYNLIELPDWWMNFVDPEPVRGFRSAESNEKVVWTTAVLLAFFVVYGLLYSFFQYVVWKAFNFMKKYPGGEPVAINPIHGHDHGRLITGSGGNGGTANPGTTVVTVLEEQTFTQKA</sequence>
<protein>
    <submittedName>
        <fullName evidence="2">Uncharacterized protein</fullName>
    </submittedName>
</protein>